<evidence type="ECO:0000313" key="11">
    <source>
        <dbReference type="Proteomes" id="UP000460666"/>
    </source>
</evidence>
<evidence type="ECO:0000313" key="7">
    <source>
        <dbReference type="EMBL" id="UVO89893.1"/>
    </source>
</evidence>
<dbReference type="Proteomes" id="UP000479773">
    <property type="component" value="Unassembled WGS sequence"/>
</dbReference>
<keyword evidence="1" id="KW-0472">Membrane</keyword>
<dbReference type="EMBL" id="VWAW01000001">
    <property type="protein sequence ID" value="KAA5178635.1"/>
    <property type="molecule type" value="Genomic_DNA"/>
</dbReference>
<dbReference type="EMBL" id="CP103216">
    <property type="protein sequence ID" value="UVR56361.1"/>
    <property type="molecule type" value="Genomic_DNA"/>
</dbReference>
<dbReference type="EMBL" id="VWAQ01000003">
    <property type="protein sequence ID" value="KAA5209323.1"/>
    <property type="molecule type" value="Genomic_DNA"/>
</dbReference>
<sequence>MKKSGWSTVLKVMIAVASAILGVLGGNAMNL</sequence>
<evidence type="ECO:0000313" key="4">
    <source>
        <dbReference type="EMBL" id="KAA5178635.1"/>
    </source>
</evidence>
<proteinExistence type="predicted"/>
<evidence type="ECO:0000313" key="3">
    <source>
        <dbReference type="EMBL" id="KAA5000826.1"/>
    </source>
</evidence>
<dbReference type="Proteomes" id="UP000460666">
    <property type="component" value="Unassembled WGS sequence"/>
</dbReference>
<reference evidence="9 10" key="1">
    <citation type="journal article" date="2019" name="Nat. Med.">
        <title>A library of human gut bacterial isolates paired with longitudinal multiomics data enables mechanistic microbiome research.</title>
        <authorList>
            <person name="Poyet M."/>
            <person name="Groussin M."/>
            <person name="Gibbons S.M."/>
            <person name="Avila-Pacheco J."/>
            <person name="Jiang X."/>
            <person name="Kearney S.M."/>
            <person name="Perrotta A.R."/>
            <person name="Berdy B."/>
            <person name="Zhao S."/>
            <person name="Lieberman T.D."/>
            <person name="Swanson P.K."/>
            <person name="Smith M."/>
            <person name="Roesemann S."/>
            <person name="Alexander J.E."/>
            <person name="Rich S.A."/>
            <person name="Livny J."/>
            <person name="Vlamakis H."/>
            <person name="Clish C."/>
            <person name="Bullock K."/>
            <person name="Deik A."/>
            <person name="Scott J."/>
            <person name="Pierce K.A."/>
            <person name="Xavier R.J."/>
            <person name="Alm E.J."/>
        </authorList>
    </citation>
    <scope>NUCLEOTIDE SEQUENCE [LARGE SCALE GENOMIC DNA]</scope>
    <source>
        <strain evidence="5 9">BIOML-A1</strain>
        <strain evidence="2 12">BIOML-A106</strain>
        <strain evidence="3 11">BIOML-A46</strain>
        <strain evidence="4 10">BIOML-A7</strain>
    </source>
</reference>
<dbReference type="EMBL" id="JAPUAV010000004">
    <property type="protein sequence ID" value="MCZ2571227.1"/>
    <property type="molecule type" value="Genomic_DNA"/>
</dbReference>
<evidence type="ECO:0000313" key="12">
    <source>
        <dbReference type="Proteomes" id="UP000479773"/>
    </source>
</evidence>
<accession>A0A5M5QZ28</accession>
<evidence type="ECO:0000313" key="10">
    <source>
        <dbReference type="Proteomes" id="UP000436803"/>
    </source>
</evidence>
<name>A0A5M5QZ28_BACFG</name>
<organism evidence="5 9">
    <name type="scientific">Bacteroides fragilis</name>
    <dbReference type="NCBI Taxonomy" id="817"/>
    <lineage>
        <taxon>Bacteria</taxon>
        <taxon>Pseudomonadati</taxon>
        <taxon>Bacteroidota</taxon>
        <taxon>Bacteroidia</taxon>
        <taxon>Bacteroidales</taxon>
        <taxon>Bacteroidaceae</taxon>
        <taxon>Bacteroides</taxon>
    </lineage>
</organism>
<reference evidence="6" key="3">
    <citation type="submission" date="2022-12" db="EMBL/GenBank/DDBJ databases">
        <title>Development of a Multilocus Sequence Typing Scheme for Bacteroides fragilis Based on Whole Genome Sequencing Data and Clinical Application.</title>
        <authorList>
            <person name="Nielsen F.D."/>
            <person name="Justesen U.S."/>
        </authorList>
    </citation>
    <scope>NUCLEOTIDE SEQUENCE</scope>
    <source>
        <strain evidence="6">BF_BC_VIB_DK_2012_57</strain>
    </source>
</reference>
<keyword evidence="1" id="KW-0812">Transmembrane</keyword>
<evidence type="ECO:0000256" key="1">
    <source>
        <dbReference type="SAM" id="Phobius"/>
    </source>
</evidence>
<feature type="transmembrane region" description="Helical" evidence="1">
    <location>
        <begin position="12"/>
        <end position="29"/>
    </location>
</feature>
<dbReference type="EMBL" id="CP103070">
    <property type="protein sequence ID" value="UVO89893.1"/>
    <property type="molecule type" value="Genomic_DNA"/>
</dbReference>
<protein>
    <submittedName>
        <fullName evidence="5">Smalltalk protein</fullName>
    </submittedName>
</protein>
<dbReference type="Proteomes" id="UP001058403">
    <property type="component" value="Chromosome"/>
</dbReference>
<evidence type="ECO:0000313" key="2">
    <source>
        <dbReference type="EMBL" id="KAA4756445.1"/>
    </source>
</evidence>
<reference evidence="7" key="2">
    <citation type="submission" date="2022-08" db="EMBL/GenBank/DDBJ databases">
        <title>Genome Sequencing of Bacteroides fragilis Group Isolates with Nanopore Technology.</title>
        <authorList>
            <person name="Tisza M.J."/>
            <person name="Smith D."/>
            <person name="Dekker J.P."/>
        </authorList>
    </citation>
    <scope>NUCLEOTIDE SEQUENCE</scope>
    <source>
        <strain evidence="7">BFG-49</strain>
        <strain evidence="8">BFG-70</strain>
    </source>
</reference>
<dbReference type="Pfam" id="PF20096">
    <property type="entry name" value="DUF6486"/>
    <property type="match status" value="1"/>
</dbReference>
<evidence type="ECO:0000313" key="9">
    <source>
        <dbReference type="Proteomes" id="UP000429838"/>
    </source>
</evidence>
<dbReference type="Proteomes" id="UP000429838">
    <property type="component" value="Unassembled WGS sequence"/>
</dbReference>
<keyword evidence="1" id="KW-1133">Transmembrane helix</keyword>
<gene>
    <name evidence="5" type="ORF">F2Z25_03975</name>
    <name evidence="4" type="ORF">F2Z29_01070</name>
    <name evidence="3" type="ORF">F2Z89_04610</name>
    <name evidence="2" type="ORF">F3B44_01455</name>
    <name evidence="7" type="ORF">NXW39_21590</name>
    <name evidence="8" type="ORF">NXX45_22075</name>
    <name evidence="6" type="ORF">O1420_07435</name>
</gene>
<dbReference type="EMBL" id="VWEQ01000001">
    <property type="protein sequence ID" value="KAA4756445.1"/>
    <property type="molecule type" value="Genomic_DNA"/>
</dbReference>
<dbReference type="GeneID" id="92940690"/>
<evidence type="ECO:0000313" key="5">
    <source>
        <dbReference type="EMBL" id="KAA5209323.1"/>
    </source>
</evidence>
<dbReference type="Proteomes" id="UP000436803">
    <property type="component" value="Unassembled WGS sequence"/>
</dbReference>
<dbReference type="InterPro" id="IPR045505">
    <property type="entry name" value="DUF6486"/>
</dbReference>
<evidence type="ECO:0000313" key="8">
    <source>
        <dbReference type="EMBL" id="UVR56361.1"/>
    </source>
</evidence>
<dbReference type="Proteomes" id="UP001060330">
    <property type="component" value="Chromosome"/>
</dbReference>
<dbReference type="Proteomes" id="UP001078742">
    <property type="component" value="Unassembled WGS sequence"/>
</dbReference>
<dbReference type="NCBIfam" id="NF033879">
    <property type="entry name" value="smalltalk"/>
    <property type="match status" value="1"/>
</dbReference>
<dbReference type="AlphaFoldDB" id="A0A5M5QZ28"/>
<dbReference type="EMBL" id="VWCJ01000002">
    <property type="protein sequence ID" value="KAA5000826.1"/>
    <property type="molecule type" value="Genomic_DNA"/>
</dbReference>
<dbReference type="RefSeq" id="WP_149245169.1">
    <property type="nucleotide sequence ID" value="NZ_CAAKNW010000071.1"/>
</dbReference>
<evidence type="ECO:0000313" key="6">
    <source>
        <dbReference type="EMBL" id="MCZ2571227.1"/>
    </source>
</evidence>